<protein>
    <submittedName>
        <fullName evidence="2">CinA family protein</fullName>
    </submittedName>
</protein>
<feature type="domain" description="CinA C-terminal" evidence="1">
    <location>
        <begin position="8"/>
        <end position="161"/>
    </location>
</feature>
<dbReference type="NCBIfam" id="TIGR00199">
    <property type="entry name" value="PncC_domain"/>
    <property type="match status" value="1"/>
</dbReference>
<name>A0A9E5JR09_9MICO</name>
<dbReference type="Pfam" id="PF02464">
    <property type="entry name" value="CinA"/>
    <property type="match status" value="1"/>
</dbReference>
<gene>
    <name evidence="2" type="ORF">FK219_012455</name>
</gene>
<dbReference type="Gene3D" id="3.90.950.20">
    <property type="entry name" value="CinA-like"/>
    <property type="match status" value="1"/>
</dbReference>
<evidence type="ECO:0000313" key="2">
    <source>
        <dbReference type="EMBL" id="NHF64035.1"/>
    </source>
</evidence>
<dbReference type="Proteomes" id="UP000818266">
    <property type="component" value="Unassembled WGS sequence"/>
</dbReference>
<dbReference type="AlphaFoldDB" id="A0A9E5JR09"/>
<dbReference type="OrthoDB" id="1253990at2"/>
<keyword evidence="3" id="KW-1185">Reference proteome</keyword>
<dbReference type="RefSeq" id="WP_152582736.1">
    <property type="nucleotide sequence ID" value="NZ_VIKT02000030.1"/>
</dbReference>
<reference evidence="2 3" key="2">
    <citation type="submission" date="2020-03" db="EMBL/GenBank/DDBJ databases">
        <title>Chryseoglobus sp. isolated from a deep-sea seamount.</title>
        <authorList>
            <person name="Zhang D.-C."/>
        </authorList>
    </citation>
    <scope>NUCLEOTIDE SEQUENCE [LARGE SCALE GENOMIC DNA]</scope>
    <source>
        <strain evidence="2 3">KN1116</strain>
    </source>
</reference>
<dbReference type="SUPFAM" id="SSF142433">
    <property type="entry name" value="CinA-like"/>
    <property type="match status" value="1"/>
</dbReference>
<accession>A0A9E5JR09</accession>
<organism evidence="2 3">
    <name type="scientific">Microcella pacifica</name>
    <dbReference type="NCBI Taxonomy" id="2591847"/>
    <lineage>
        <taxon>Bacteria</taxon>
        <taxon>Bacillati</taxon>
        <taxon>Actinomycetota</taxon>
        <taxon>Actinomycetes</taxon>
        <taxon>Micrococcales</taxon>
        <taxon>Microbacteriaceae</taxon>
        <taxon>Microcella</taxon>
    </lineage>
</organism>
<sequence length="166" mass="16841">MTREHRGAAEVLAALERRGETLAFAESLTGGMLCDAFVSVPGASAVVRGAVVAYATPLKASLLGVPEALLAEHGAVHPEVASRMAEGARTAAAVGGERADVGVATTGEAGPDASGAAPEGLVYVAVADARRTLVREHRFSGDRAQIRAQAVDAAIELLAESVGSRE</sequence>
<comment type="caution">
    <text evidence="2">The sequence shown here is derived from an EMBL/GenBank/DDBJ whole genome shotgun (WGS) entry which is preliminary data.</text>
</comment>
<dbReference type="EMBL" id="VIKT02000030">
    <property type="protein sequence ID" value="NHF64035.1"/>
    <property type="molecule type" value="Genomic_DNA"/>
</dbReference>
<proteinExistence type="predicted"/>
<evidence type="ECO:0000313" key="3">
    <source>
        <dbReference type="Proteomes" id="UP000818266"/>
    </source>
</evidence>
<evidence type="ECO:0000259" key="1">
    <source>
        <dbReference type="Pfam" id="PF02464"/>
    </source>
</evidence>
<reference evidence="2 3" key="1">
    <citation type="submission" date="2019-06" db="EMBL/GenBank/DDBJ databases">
        <authorList>
            <person name="De-Chao Zhang Q."/>
        </authorList>
    </citation>
    <scope>NUCLEOTIDE SEQUENCE [LARGE SCALE GENOMIC DNA]</scope>
    <source>
        <strain evidence="2 3">KN1116</strain>
    </source>
</reference>
<dbReference type="InterPro" id="IPR036653">
    <property type="entry name" value="CinA-like_C"/>
</dbReference>
<dbReference type="InterPro" id="IPR008136">
    <property type="entry name" value="CinA_C"/>
</dbReference>